<dbReference type="AlphaFoldDB" id="A0AAD6WZM8"/>
<dbReference type="Pfam" id="PF13489">
    <property type="entry name" value="Methyltransf_23"/>
    <property type="match status" value="1"/>
</dbReference>
<organism evidence="2 3">
    <name type="scientific">Mycena alexandri</name>
    <dbReference type="NCBI Taxonomy" id="1745969"/>
    <lineage>
        <taxon>Eukaryota</taxon>
        <taxon>Fungi</taxon>
        <taxon>Dikarya</taxon>
        <taxon>Basidiomycota</taxon>
        <taxon>Agaricomycotina</taxon>
        <taxon>Agaricomycetes</taxon>
        <taxon>Agaricomycetidae</taxon>
        <taxon>Agaricales</taxon>
        <taxon>Marasmiineae</taxon>
        <taxon>Mycenaceae</taxon>
        <taxon>Mycena</taxon>
    </lineage>
</organism>
<dbReference type="EMBL" id="JARJCM010000091">
    <property type="protein sequence ID" value="KAJ7030440.1"/>
    <property type="molecule type" value="Genomic_DNA"/>
</dbReference>
<protein>
    <recommendedName>
        <fullName evidence="4">Methyltransferase domain-containing protein</fullName>
    </recommendedName>
</protein>
<accession>A0AAD6WZM8</accession>
<dbReference type="SUPFAM" id="SSF53335">
    <property type="entry name" value="S-adenosyl-L-methionine-dependent methyltransferases"/>
    <property type="match status" value="1"/>
</dbReference>
<evidence type="ECO:0008006" key="4">
    <source>
        <dbReference type="Google" id="ProtNLM"/>
    </source>
</evidence>
<name>A0AAD6WZM8_9AGAR</name>
<feature type="region of interest" description="Disordered" evidence="1">
    <location>
        <begin position="283"/>
        <end position="352"/>
    </location>
</feature>
<keyword evidence="3" id="KW-1185">Reference proteome</keyword>
<dbReference type="PANTHER" id="PTHR43591:SF24">
    <property type="entry name" value="2-METHOXY-6-POLYPRENYL-1,4-BENZOQUINOL METHYLASE, MITOCHONDRIAL"/>
    <property type="match status" value="1"/>
</dbReference>
<evidence type="ECO:0000313" key="3">
    <source>
        <dbReference type="Proteomes" id="UP001218188"/>
    </source>
</evidence>
<feature type="compositionally biased region" description="Polar residues" evidence="1">
    <location>
        <begin position="306"/>
        <end position="318"/>
    </location>
</feature>
<gene>
    <name evidence="2" type="ORF">C8F04DRAFT_1113674</name>
</gene>
<dbReference type="Gene3D" id="3.40.50.150">
    <property type="entry name" value="Vaccinia Virus protein VP39"/>
    <property type="match status" value="1"/>
</dbReference>
<reference evidence="2" key="1">
    <citation type="submission" date="2023-03" db="EMBL/GenBank/DDBJ databases">
        <title>Massive genome expansion in bonnet fungi (Mycena s.s.) driven by repeated elements and novel gene families across ecological guilds.</title>
        <authorList>
            <consortium name="Lawrence Berkeley National Laboratory"/>
            <person name="Harder C.B."/>
            <person name="Miyauchi S."/>
            <person name="Viragh M."/>
            <person name="Kuo A."/>
            <person name="Thoen E."/>
            <person name="Andreopoulos B."/>
            <person name="Lu D."/>
            <person name="Skrede I."/>
            <person name="Drula E."/>
            <person name="Henrissat B."/>
            <person name="Morin E."/>
            <person name="Kohler A."/>
            <person name="Barry K."/>
            <person name="LaButti K."/>
            <person name="Morin E."/>
            <person name="Salamov A."/>
            <person name="Lipzen A."/>
            <person name="Mereny Z."/>
            <person name="Hegedus B."/>
            <person name="Baldrian P."/>
            <person name="Stursova M."/>
            <person name="Weitz H."/>
            <person name="Taylor A."/>
            <person name="Grigoriev I.V."/>
            <person name="Nagy L.G."/>
            <person name="Martin F."/>
            <person name="Kauserud H."/>
        </authorList>
    </citation>
    <scope>NUCLEOTIDE SEQUENCE</scope>
    <source>
        <strain evidence="2">CBHHK200</strain>
    </source>
</reference>
<dbReference type="Proteomes" id="UP001218188">
    <property type="component" value="Unassembled WGS sequence"/>
</dbReference>
<sequence>MLLNGLIFTESNLSRERRTFTIFLMSPMATSSRTPRRPAPPFGTFSHSAQTQDVQAILMKQRATRRRSGEVPYPLDYSPNMINFDNWDQMFLQSCFGGLTMHQFDTPPRIVLDLGCGGGYWAMEAAKQWPNTQVIGFDLKNIQPELLQLDASFMRTLEDAGEAPRPLPIANELAARVRWAHGNLLDGLPFPSEHFDFVHISGIGLGVPEDEWQFVLEEVSRVMQENGVLEIIEEDLIFPCSPPRPGRQSLAPLNLDFITRERRDSSAPPSAFSSRSSNTMLSDLWSVPDSPQDHRVQKRPSLPTLPETQTTASSSPRNSIPFEGGSPDLTRRDTSLTNYFPQGPEIIPDHHPQDHTRLKTAWDAMLSRRFLASSVITVLPFYLSSFFENVQTHPALQVFLPPSSTASDSESRSSGDSFDAETLFDQNFSTSRLSDTDMYSIKSKSTGSSQRMVPFWGRMHLAKTVNTVTACKEAIWLEYKRLYPGDLPPIIQQTARPKDARFRALKHSPREAFETDWTSWEHDMAARISMRGRVGSEFGWAEPDSSPDWRVWRNRVSSHRDEALGERLQTSSSDLCRSLRGFVGWKPVA</sequence>
<evidence type="ECO:0000256" key="1">
    <source>
        <dbReference type="SAM" id="MobiDB-lite"/>
    </source>
</evidence>
<proteinExistence type="predicted"/>
<comment type="caution">
    <text evidence="2">The sequence shown here is derived from an EMBL/GenBank/DDBJ whole genome shotgun (WGS) entry which is preliminary data.</text>
</comment>
<dbReference type="PANTHER" id="PTHR43591">
    <property type="entry name" value="METHYLTRANSFERASE"/>
    <property type="match status" value="1"/>
</dbReference>
<dbReference type="CDD" id="cd02440">
    <property type="entry name" value="AdoMet_MTases"/>
    <property type="match status" value="1"/>
</dbReference>
<dbReference type="GO" id="GO:0008757">
    <property type="term" value="F:S-adenosylmethionine-dependent methyltransferase activity"/>
    <property type="evidence" value="ECO:0007669"/>
    <property type="project" value="InterPro"/>
</dbReference>
<evidence type="ECO:0000313" key="2">
    <source>
        <dbReference type="EMBL" id="KAJ7030440.1"/>
    </source>
</evidence>
<dbReference type="InterPro" id="IPR029063">
    <property type="entry name" value="SAM-dependent_MTases_sf"/>
</dbReference>